<organism evidence="1 2">
    <name type="scientific">Mycena maculata</name>
    <dbReference type="NCBI Taxonomy" id="230809"/>
    <lineage>
        <taxon>Eukaryota</taxon>
        <taxon>Fungi</taxon>
        <taxon>Dikarya</taxon>
        <taxon>Basidiomycota</taxon>
        <taxon>Agaricomycotina</taxon>
        <taxon>Agaricomycetes</taxon>
        <taxon>Agaricomycetidae</taxon>
        <taxon>Agaricales</taxon>
        <taxon>Marasmiineae</taxon>
        <taxon>Mycenaceae</taxon>
        <taxon>Mycena</taxon>
    </lineage>
</organism>
<gene>
    <name evidence="1" type="ORF">DFH07DRAFT_685091</name>
</gene>
<dbReference type="Proteomes" id="UP001215280">
    <property type="component" value="Unassembled WGS sequence"/>
</dbReference>
<sequence>YGRLDRILVCDLPENRTLGALSGKKRLLAVLTPCKHTNGKDASTEIVTYCGLGPVIVVDLQCVMAVVGRVQTRGSWKIVDHTGGL</sequence>
<proteinExistence type="predicted"/>
<dbReference type="AlphaFoldDB" id="A0AAD7HSF4"/>
<evidence type="ECO:0000313" key="1">
    <source>
        <dbReference type="EMBL" id="KAJ7726338.1"/>
    </source>
</evidence>
<comment type="caution">
    <text evidence="1">The sequence shown here is derived from an EMBL/GenBank/DDBJ whole genome shotgun (WGS) entry which is preliminary data.</text>
</comment>
<accession>A0AAD7HSF4</accession>
<keyword evidence="2" id="KW-1185">Reference proteome</keyword>
<protein>
    <submittedName>
        <fullName evidence="1">Uncharacterized protein</fullName>
    </submittedName>
</protein>
<name>A0AAD7HSF4_9AGAR</name>
<evidence type="ECO:0000313" key="2">
    <source>
        <dbReference type="Proteomes" id="UP001215280"/>
    </source>
</evidence>
<reference evidence="1" key="1">
    <citation type="submission" date="2023-03" db="EMBL/GenBank/DDBJ databases">
        <title>Massive genome expansion in bonnet fungi (Mycena s.s.) driven by repeated elements and novel gene families across ecological guilds.</title>
        <authorList>
            <consortium name="Lawrence Berkeley National Laboratory"/>
            <person name="Harder C.B."/>
            <person name="Miyauchi S."/>
            <person name="Viragh M."/>
            <person name="Kuo A."/>
            <person name="Thoen E."/>
            <person name="Andreopoulos B."/>
            <person name="Lu D."/>
            <person name="Skrede I."/>
            <person name="Drula E."/>
            <person name="Henrissat B."/>
            <person name="Morin E."/>
            <person name="Kohler A."/>
            <person name="Barry K."/>
            <person name="LaButti K."/>
            <person name="Morin E."/>
            <person name="Salamov A."/>
            <person name="Lipzen A."/>
            <person name="Mereny Z."/>
            <person name="Hegedus B."/>
            <person name="Baldrian P."/>
            <person name="Stursova M."/>
            <person name="Weitz H."/>
            <person name="Taylor A."/>
            <person name="Grigoriev I.V."/>
            <person name="Nagy L.G."/>
            <person name="Martin F."/>
            <person name="Kauserud H."/>
        </authorList>
    </citation>
    <scope>NUCLEOTIDE SEQUENCE</scope>
    <source>
        <strain evidence="1">CBHHK188m</strain>
    </source>
</reference>
<feature type="non-terminal residue" evidence="1">
    <location>
        <position position="1"/>
    </location>
</feature>
<feature type="non-terminal residue" evidence="1">
    <location>
        <position position="85"/>
    </location>
</feature>
<dbReference type="EMBL" id="JARJLG010000220">
    <property type="protein sequence ID" value="KAJ7726338.1"/>
    <property type="molecule type" value="Genomic_DNA"/>
</dbReference>